<keyword evidence="2" id="KW-0378">Hydrolase</keyword>
<gene>
    <name evidence="6" type="ORF">PIB30_085163</name>
</gene>
<evidence type="ECO:0000313" key="7">
    <source>
        <dbReference type="Proteomes" id="UP001341840"/>
    </source>
</evidence>
<organism evidence="6 7">
    <name type="scientific">Stylosanthes scabra</name>
    <dbReference type="NCBI Taxonomy" id="79078"/>
    <lineage>
        <taxon>Eukaryota</taxon>
        <taxon>Viridiplantae</taxon>
        <taxon>Streptophyta</taxon>
        <taxon>Embryophyta</taxon>
        <taxon>Tracheophyta</taxon>
        <taxon>Spermatophyta</taxon>
        <taxon>Magnoliopsida</taxon>
        <taxon>eudicotyledons</taxon>
        <taxon>Gunneridae</taxon>
        <taxon>Pentapetalae</taxon>
        <taxon>rosids</taxon>
        <taxon>fabids</taxon>
        <taxon>Fabales</taxon>
        <taxon>Fabaceae</taxon>
        <taxon>Papilionoideae</taxon>
        <taxon>50 kb inversion clade</taxon>
        <taxon>dalbergioids sensu lato</taxon>
        <taxon>Dalbergieae</taxon>
        <taxon>Pterocarpus clade</taxon>
        <taxon>Stylosanthes</taxon>
    </lineage>
</organism>
<dbReference type="Pfam" id="PF01582">
    <property type="entry name" value="TIR"/>
    <property type="match status" value="1"/>
</dbReference>
<dbReference type="EMBL" id="JASCZI010001408">
    <property type="protein sequence ID" value="MED6114914.1"/>
    <property type="molecule type" value="Genomic_DNA"/>
</dbReference>
<reference evidence="6 7" key="1">
    <citation type="journal article" date="2023" name="Plants (Basel)">
        <title>Bridging the Gap: Combining Genomics and Transcriptomics Approaches to Understand Stylosanthes scabra, an Orphan Legume from the Brazilian Caatinga.</title>
        <authorList>
            <person name="Ferreira-Neto J.R.C."/>
            <person name="da Silva M.D."/>
            <person name="Binneck E."/>
            <person name="de Melo N.F."/>
            <person name="da Silva R.H."/>
            <person name="de Melo A.L.T.M."/>
            <person name="Pandolfi V."/>
            <person name="Bustamante F.O."/>
            <person name="Brasileiro-Vidal A.C."/>
            <person name="Benko-Iseppon A.M."/>
        </authorList>
    </citation>
    <scope>NUCLEOTIDE SEQUENCE [LARGE SCALE GENOMIC DNA]</scope>
    <source>
        <tissue evidence="6">Leaves</tissue>
    </source>
</reference>
<dbReference type="SUPFAM" id="SSF52200">
    <property type="entry name" value="Toll/Interleukin receptor TIR domain"/>
    <property type="match status" value="1"/>
</dbReference>
<dbReference type="PANTHER" id="PTHR32009">
    <property type="entry name" value="TMV RESISTANCE PROTEIN N-LIKE"/>
    <property type="match status" value="1"/>
</dbReference>
<dbReference type="PROSITE" id="PS50104">
    <property type="entry name" value="TIR"/>
    <property type="match status" value="1"/>
</dbReference>
<feature type="domain" description="TIR" evidence="5">
    <location>
        <begin position="22"/>
        <end position="152"/>
    </location>
</feature>
<evidence type="ECO:0000256" key="3">
    <source>
        <dbReference type="ARBA" id="ARBA00023027"/>
    </source>
</evidence>
<evidence type="ECO:0000259" key="5">
    <source>
        <dbReference type="PROSITE" id="PS50104"/>
    </source>
</evidence>
<proteinExistence type="predicted"/>
<evidence type="ECO:0000256" key="2">
    <source>
        <dbReference type="ARBA" id="ARBA00022801"/>
    </source>
</evidence>
<dbReference type="InterPro" id="IPR035897">
    <property type="entry name" value="Toll_tir_struct_dom_sf"/>
</dbReference>
<dbReference type="SMART" id="SM00255">
    <property type="entry name" value="TIR"/>
    <property type="match status" value="1"/>
</dbReference>
<keyword evidence="7" id="KW-1185">Reference proteome</keyword>
<dbReference type="Gene3D" id="3.40.50.10140">
    <property type="entry name" value="Toll/interleukin-1 receptor homology (TIR) domain"/>
    <property type="match status" value="1"/>
</dbReference>
<protein>
    <recommendedName>
        <fullName evidence="1">ADP-ribosyl cyclase/cyclic ADP-ribose hydrolase</fullName>
        <ecNumber evidence="1">3.2.2.6</ecNumber>
    </recommendedName>
</protein>
<evidence type="ECO:0000313" key="6">
    <source>
        <dbReference type="EMBL" id="MED6114914.1"/>
    </source>
</evidence>
<keyword evidence="3" id="KW-0520">NAD</keyword>
<comment type="catalytic activity">
    <reaction evidence="4">
        <text>NAD(+) + H2O = ADP-D-ribose + nicotinamide + H(+)</text>
        <dbReference type="Rhea" id="RHEA:16301"/>
        <dbReference type="ChEBI" id="CHEBI:15377"/>
        <dbReference type="ChEBI" id="CHEBI:15378"/>
        <dbReference type="ChEBI" id="CHEBI:17154"/>
        <dbReference type="ChEBI" id="CHEBI:57540"/>
        <dbReference type="ChEBI" id="CHEBI:57967"/>
        <dbReference type="EC" id="3.2.2.6"/>
    </reaction>
    <physiologicalReaction direction="left-to-right" evidence="4">
        <dbReference type="Rhea" id="RHEA:16302"/>
    </physiologicalReaction>
</comment>
<accession>A0ABU6QT97</accession>
<dbReference type="PANTHER" id="PTHR32009:SF39">
    <property type="entry name" value="TIR DOMAIN-CONTAINING PROTEIN"/>
    <property type="match status" value="1"/>
</dbReference>
<sequence length="152" mass="17377">MVAEEGVSSPAPSLTSNNNIRWSYHIFLSFRGAYTRKAFTNHLYYALEDAVIIVFKDDKVLEVGDVISEELPRAIKDSLSSIVILSPKYASSTWCLEELHCIPESKIEVFPIFYDVEASDVRYHKGTLILLRPLRNMRRGMMETRFKGGEMP</sequence>
<name>A0ABU6QT97_9FABA</name>
<dbReference type="InterPro" id="IPR000157">
    <property type="entry name" value="TIR_dom"/>
</dbReference>
<comment type="caution">
    <text evidence="6">The sequence shown here is derived from an EMBL/GenBank/DDBJ whole genome shotgun (WGS) entry which is preliminary data.</text>
</comment>
<evidence type="ECO:0000256" key="4">
    <source>
        <dbReference type="ARBA" id="ARBA00047304"/>
    </source>
</evidence>
<dbReference type="EC" id="3.2.2.6" evidence="1"/>
<evidence type="ECO:0000256" key="1">
    <source>
        <dbReference type="ARBA" id="ARBA00011982"/>
    </source>
</evidence>
<dbReference type="Proteomes" id="UP001341840">
    <property type="component" value="Unassembled WGS sequence"/>
</dbReference>